<dbReference type="EMBL" id="GGEC01000533">
    <property type="protein sequence ID" value="MBW81016.1"/>
    <property type="molecule type" value="Transcribed_RNA"/>
</dbReference>
<reference evidence="1" key="1">
    <citation type="submission" date="2018-02" db="EMBL/GenBank/DDBJ databases">
        <title>Rhizophora mucronata_Transcriptome.</title>
        <authorList>
            <person name="Meera S.P."/>
            <person name="Sreeshan A."/>
            <person name="Augustine A."/>
        </authorList>
    </citation>
    <scope>NUCLEOTIDE SEQUENCE</scope>
    <source>
        <tissue evidence="1">Leaf</tissue>
    </source>
</reference>
<evidence type="ECO:0000313" key="1">
    <source>
        <dbReference type="EMBL" id="MBW81016.1"/>
    </source>
</evidence>
<organism evidence="1">
    <name type="scientific">Rhizophora mucronata</name>
    <name type="common">Asiatic mangrove</name>
    <dbReference type="NCBI Taxonomy" id="61149"/>
    <lineage>
        <taxon>Eukaryota</taxon>
        <taxon>Viridiplantae</taxon>
        <taxon>Streptophyta</taxon>
        <taxon>Embryophyta</taxon>
        <taxon>Tracheophyta</taxon>
        <taxon>Spermatophyta</taxon>
        <taxon>Magnoliopsida</taxon>
        <taxon>eudicotyledons</taxon>
        <taxon>Gunneridae</taxon>
        <taxon>Pentapetalae</taxon>
        <taxon>rosids</taxon>
        <taxon>fabids</taxon>
        <taxon>Malpighiales</taxon>
        <taxon>Rhizophoraceae</taxon>
        <taxon>Rhizophora</taxon>
    </lineage>
</organism>
<dbReference type="AlphaFoldDB" id="A0A2P2IIG1"/>
<accession>A0A2P2IIG1</accession>
<name>A0A2P2IIG1_RHIMU</name>
<protein>
    <submittedName>
        <fullName evidence="1">Uncharacterized protein</fullName>
    </submittedName>
</protein>
<sequence>MINHLEVCLMLGKMSSLEKLRRKIDNQIKTLAKTMKISCL</sequence>
<proteinExistence type="predicted"/>